<dbReference type="InterPro" id="IPR017441">
    <property type="entry name" value="Protein_kinase_ATP_BS"/>
</dbReference>
<feature type="domain" description="Protein kinase" evidence="4">
    <location>
        <begin position="215"/>
        <end position="397"/>
    </location>
</feature>
<dbReference type="GO" id="GO:0004672">
    <property type="term" value="F:protein kinase activity"/>
    <property type="evidence" value="ECO:0007669"/>
    <property type="project" value="InterPro"/>
</dbReference>
<evidence type="ECO:0000256" key="3">
    <source>
        <dbReference type="PROSITE-ProRule" id="PRU10141"/>
    </source>
</evidence>
<dbReference type="GO" id="GO:0005886">
    <property type="term" value="C:plasma membrane"/>
    <property type="evidence" value="ECO:0007669"/>
    <property type="project" value="TreeGrafter"/>
</dbReference>
<dbReference type="InterPro" id="IPR011009">
    <property type="entry name" value="Kinase-like_dom_sf"/>
</dbReference>
<reference evidence="5" key="1">
    <citation type="journal article" date="2023" name="Mol. Phylogenet. Evol.">
        <title>Genome-scale phylogeny and comparative genomics of the fungal order Sordariales.</title>
        <authorList>
            <person name="Hensen N."/>
            <person name="Bonometti L."/>
            <person name="Westerberg I."/>
            <person name="Brannstrom I.O."/>
            <person name="Guillou S."/>
            <person name="Cros-Aarteil S."/>
            <person name="Calhoun S."/>
            <person name="Haridas S."/>
            <person name="Kuo A."/>
            <person name="Mondo S."/>
            <person name="Pangilinan J."/>
            <person name="Riley R."/>
            <person name="LaButti K."/>
            <person name="Andreopoulos B."/>
            <person name="Lipzen A."/>
            <person name="Chen C."/>
            <person name="Yan M."/>
            <person name="Daum C."/>
            <person name="Ng V."/>
            <person name="Clum A."/>
            <person name="Steindorff A."/>
            <person name="Ohm R.A."/>
            <person name="Martin F."/>
            <person name="Silar P."/>
            <person name="Natvig D.O."/>
            <person name="Lalanne C."/>
            <person name="Gautier V."/>
            <person name="Ament-Velasquez S.L."/>
            <person name="Kruys A."/>
            <person name="Hutchinson M.I."/>
            <person name="Powell A.J."/>
            <person name="Barry K."/>
            <person name="Miller A.N."/>
            <person name="Grigoriev I.V."/>
            <person name="Debuchy R."/>
            <person name="Gladieux P."/>
            <person name="Hiltunen Thoren M."/>
            <person name="Johannesson H."/>
        </authorList>
    </citation>
    <scope>NUCLEOTIDE SEQUENCE</scope>
    <source>
        <strain evidence="5">CBS 315.58</strain>
    </source>
</reference>
<keyword evidence="6" id="KW-1185">Reference proteome</keyword>
<evidence type="ECO:0000313" key="5">
    <source>
        <dbReference type="EMBL" id="KAK4203926.1"/>
    </source>
</evidence>
<dbReference type="GO" id="GO:0005524">
    <property type="term" value="F:ATP binding"/>
    <property type="evidence" value="ECO:0007669"/>
    <property type="project" value="UniProtKB-UniRule"/>
</dbReference>
<proteinExistence type="predicted"/>
<accession>A0AAN6XQL8</accession>
<dbReference type="PANTHER" id="PTHR27001">
    <property type="entry name" value="OS01G0253100 PROTEIN"/>
    <property type="match status" value="1"/>
</dbReference>
<feature type="binding site" evidence="3">
    <location>
        <position position="244"/>
    </location>
    <ligand>
        <name>ATP</name>
        <dbReference type="ChEBI" id="CHEBI:30616"/>
    </ligand>
</feature>
<evidence type="ECO:0000313" key="6">
    <source>
        <dbReference type="Proteomes" id="UP001303160"/>
    </source>
</evidence>
<dbReference type="Gene3D" id="3.30.200.20">
    <property type="entry name" value="Phosphorylase Kinase, domain 1"/>
    <property type="match status" value="1"/>
</dbReference>
<dbReference type="SMART" id="SM00220">
    <property type="entry name" value="S_TKc"/>
    <property type="match status" value="1"/>
</dbReference>
<name>A0AAN6XQL8_9PEZI</name>
<keyword evidence="2 3" id="KW-0067">ATP-binding</keyword>
<protein>
    <recommendedName>
        <fullName evidence="4">Protein kinase domain-containing protein</fullName>
    </recommendedName>
</protein>
<evidence type="ECO:0000259" key="4">
    <source>
        <dbReference type="SMART" id="SM00220"/>
    </source>
</evidence>
<evidence type="ECO:0000256" key="1">
    <source>
        <dbReference type="ARBA" id="ARBA00022741"/>
    </source>
</evidence>
<dbReference type="SUPFAM" id="SSF56112">
    <property type="entry name" value="Protein kinase-like (PK-like)"/>
    <property type="match status" value="1"/>
</dbReference>
<dbReference type="Proteomes" id="UP001303160">
    <property type="component" value="Unassembled WGS sequence"/>
</dbReference>
<sequence length="416" mass="47386">MVSPSLDMAKEALFYLVPRDAESDRIVKENPSYHSLFKGVPSLRVTAGNKSKYPGRVLTIGRSKQMSDIVLYLHGMPEHQCSFQIFPAGELVLADATTGHHTSIRCVDPRGNVIDKYRLQGDPRRRVIPMDHSLPFVIWLNSKISFRFVWGDSFMQNVDTARKSLAGIAAIHERSGGAVFETQRSLNPAQVQFEPKSPNAPVVPMDLDKKPLRQTHTYKVLGEGAFGRVSLAVDLHSARLFAVKECKQRTKKADFKIEVEQLARLRHDVGGTLVYLGPEATRDGIMTRATDVYAFGLVLLEVLGRYCPREGDVRFMNAAEWRKKLETNIRHESLRERCRKYQDRTPLRNPFLSGFEARHGRVQSLSHCELLRPSVEDVLREDLKKRSTAARARTELLKDYEPKLLAKERKVVRDRR</sequence>
<evidence type="ECO:0000256" key="2">
    <source>
        <dbReference type="ARBA" id="ARBA00022840"/>
    </source>
</evidence>
<dbReference type="PANTHER" id="PTHR27001:SF931">
    <property type="entry name" value="OS11G0664100 PROTEIN"/>
    <property type="match status" value="1"/>
</dbReference>
<organism evidence="5 6">
    <name type="scientific">Triangularia verruculosa</name>
    <dbReference type="NCBI Taxonomy" id="2587418"/>
    <lineage>
        <taxon>Eukaryota</taxon>
        <taxon>Fungi</taxon>
        <taxon>Dikarya</taxon>
        <taxon>Ascomycota</taxon>
        <taxon>Pezizomycotina</taxon>
        <taxon>Sordariomycetes</taxon>
        <taxon>Sordariomycetidae</taxon>
        <taxon>Sordariales</taxon>
        <taxon>Podosporaceae</taxon>
        <taxon>Triangularia</taxon>
    </lineage>
</organism>
<keyword evidence="1 3" id="KW-0547">Nucleotide-binding</keyword>
<reference evidence="5" key="2">
    <citation type="submission" date="2023-05" db="EMBL/GenBank/DDBJ databases">
        <authorList>
            <consortium name="Lawrence Berkeley National Laboratory"/>
            <person name="Steindorff A."/>
            <person name="Hensen N."/>
            <person name="Bonometti L."/>
            <person name="Westerberg I."/>
            <person name="Brannstrom I.O."/>
            <person name="Guillou S."/>
            <person name="Cros-Aarteil S."/>
            <person name="Calhoun S."/>
            <person name="Haridas S."/>
            <person name="Kuo A."/>
            <person name="Mondo S."/>
            <person name="Pangilinan J."/>
            <person name="Riley R."/>
            <person name="Labutti K."/>
            <person name="Andreopoulos B."/>
            <person name="Lipzen A."/>
            <person name="Chen C."/>
            <person name="Yanf M."/>
            <person name="Daum C."/>
            <person name="Ng V."/>
            <person name="Clum A."/>
            <person name="Ohm R."/>
            <person name="Martin F."/>
            <person name="Silar P."/>
            <person name="Natvig D."/>
            <person name="Lalanne C."/>
            <person name="Gautier V."/>
            <person name="Ament-Velasquez S.L."/>
            <person name="Kruys A."/>
            <person name="Hutchinson M.I."/>
            <person name="Powell A.J."/>
            <person name="Barry K."/>
            <person name="Miller A.N."/>
            <person name="Grigoriev I.V."/>
            <person name="Debuchy R."/>
            <person name="Gladieux P."/>
            <person name="Thoren M.H."/>
            <person name="Johannesson H."/>
        </authorList>
    </citation>
    <scope>NUCLEOTIDE SEQUENCE</scope>
    <source>
        <strain evidence="5">CBS 315.58</strain>
    </source>
</reference>
<dbReference type="AlphaFoldDB" id="A0AAN6XQL8"/>
<comment type="caution">
    <text evidence="5">The sequence shown here is derived from an EMBL/GenBank/DDBJ whole genome shotgun (WGS) entry which is preliminary data.</text>
</comment>
<gene>
    <name evidence="5" type="ORF">QBC40DRAFT_165838</name>
</gene>
<dbReference type="InterPro" id="IPR000719">
    <property type="entry name" value="Prot_kinase_dom"/>
</dbReference>
<dbReference type="EMBL" id="MU863885">
    <property type="protein sequence ID" value="KAK4203926.1"/>
    <property type="molecule type" value="Genomic_DNA"/>
</dbReference>
<dbReference type="Gene3D" id="1.10.510.10">
    <property type="entry name" value="Transferase(Phosphotransferase) domain 1"/>
    <property type="match status" value="1"/>
</dbReference>
<dbReference type="PROSITE" id="PS00107">
    <property type="entry name" value="PROTEIN_KINASE_ATP"/>
    <property type="match status" value="1"/>
</dbReference>